<evidence type="ECO:0000313" key="1">
    <source>
        <dbReference type="EMBL" id="AHN84058.1"/>
    </source>
</evidence>
<accession>X2KRH9</accession>
<dbReference type="GeneID" id="19527227"/>
<reference evidence="1 2" key="1">
    <citation type="submission" date="2014-01" db="EMBL/GenBank/DDBJ databases">
        <authorList>
            <person name="Schneider V.M."/>
            <person name="Bowman C.A."/>
            <person name="Russell D.A."/>
            <person name="Pope W.H."/>
            <person name="Jacobs-Sera D."/>
            <person name="Hendrix R.W."/>
            <person name="Hatfull G.F."/>
        </authorList>
    </citation>
    <scope>NUCLEOTIDE SEQUENCE [LARGE SCALE GENOMIC DNA]</scope>
</reference>
<proteinExistence type="predicted"/>
<keyword evidence="2" id="KW-1185">Reference proteome</keyword>
<dbReference type="KEGG" id="vg:19527227"/>
<gene>
    <name evidence="1" type="primary">47</name>
    <name evidence="1" type="ORF">PBI_HAWKEYE_47</name>
</gene>
<dbReference type="Proteomes" id="UP000019737">
    <property type="component" value="Segment"/>
</dbReference>
<protein>
    <submittedName>
        <fullName evidence="1">Uncharacterized protein</fullName>
    </submittedName>
</protein>
<dbReference type="RefSeq" id="YP_009035942.1">
    <property type="nucleotide sequence ID" value="NC_024209.1"/>
</dbReference>
<evidence type="ECO:0000313" key="2">
    <source>
        <dbReference type="Proteomes" id="UP000019737"/>
    </source>
</evidence>
<organism evidence="1 2">
    <name type="scientific">Mycobacterium phage Hawkeye</name>
    <dbReference type="NCBI Taxonomy" id="1458711"/>
    <lineage>
        <taxon>Viruses</taxon>
        <taxon>Duplodnaviria</taxon>
        <taxon>Heunggongvirae</taxon>
        <taxon>Uroviricota</taxon>
        <taxon>Caudoviricetes</taxon>
        <taxon>Dclasvirinae</taxon>
        <taxon>Hawkeyevirus</taxon>
        <taxon>Hawkeyevirus hawkeye</taxon>
    </lineage>
</organism>
<name>X2KRH9_9CAUD</name>
<dbReference type="OrthoDB" id="35314at10239"/>
<dbReference type="EMBL" id="KJ194582">
    <property type="protein sequence ID" value="AHN84058.1"/>
    <property type="molecule type" value="Genomic_DNA"/>
</dbReference>
<sequence>MNPWQWAMRGLELIKVVRYSCDQCTCGHPWSSHYQPRPGGHAACWETPKGVLCNCHRFVLVTDPRPESVFPIFSKE</sequence>